<gene>
    <name evidence="2" type="ORF">K0T92_17295</name>
</gene>
<dbReference type="InterPro" id="IPR013022">
    <property type="entry name" value="Xyl_isomerase-like_TIM-brl"/>
</dbReference>
<dbReference type="Gene3D" id="3.20.20.150">
    <property type="entry name" value="Divalent-metal-dependent TIM barrel enzymes"/>
    <property type="match status" value="1"/>
</dbReference>
<name>A0ABS7D969_9BACL</name>
<dbReference type="InterPro" id="IPR050312">
    <property type="entry name" value="IolE/XylAMocC-like"/>
</dbReference>
<comment type="caution">
    <text evidence="2">The sequence shown here is derived from an EMBL/GenBank/DDBJ whole genome shotgun (WGS) entry which is preliminary data.</text>
</comment>
<dbReference type="SUPFAM" id="SSF51658">
    <property type="entry name" value="Xylose isomerase-like"/>
    <property type="match status" value="1"/>
</dbReference>
<keyword evidence="3" id="KW-1185">Reference proteome</keyword>
<sequence>MNYYMCSISFRHEIVSLEELISFAGRVGFQGIELWGVHARSLMYSTLSHPEALAGLIAERDLKINMISDYVAFTPEEIKGRCKEWVTMSELFHTDKIRIFAGNCPSAGISRELWQERVEQLRAITRYLEAHGISPVIETHPNTLADTLESTLRLIHEVDEPALKVNLDVLHLWETDTPPLEAFDRLAPWIGNVHLKNIDDRSCLSVFEPGNIYSPFGTRDGIVGLQDGLIDYVEVIDHLVKIGFTEHASIEWFGQKPFHYVEQEFRWLKETESRASKLVSTQT</sequence>
<dbReference type="InterPro" id="IPR036237">
    <property type="entry name" value="Xyl_isomerase-like_sf"/>
</dbReference>
<evidence type="ECO:0000313" key="2">
    <source>
        <dbReference type="EMBL" id="MBW7476492.1"/>
    </source>
</evidence>
<keyword evidence="2" id="KW-0413">Isomerase</keyword>
<dbReference type="GO" id="GO:0016853">
    <property type="term" value="F:isomerase activity"/>
    <property type="evidence" value="ECO:0007669"/>
    <property type="project" value="UniProtKB-KW"/>
</dbReference>
<reference evidence="2 3" key="1">
    <citation type="submission" date="2021-07" db="EMBL/GenBank/DDBJ databases">
        <title>Paenibacillus radiodurans sp. nov., isolated from the southeastern edge of Tengger Desert.</title>
        <authorList>
            <person name="Zhang G."/>
        </authorList>
    </citation>
    <scope>NUCLEOTIDE SEQUENCE [LARGE SCALE GENOMIC DNA]</scope>
    <source>
        <strain evidence="2 3">DT7-4</strain>
    </source>
</reference>
<dbReference type="Pfam" id="PF01261">
    <property type="entry name" value="AP_endonuc_2"/>
    <property type="match status" value="1"/>
</dbReference>
<proteinExistence type="predicted"/>
<dbReference type="RefSeq" id="WP_219873727.1">
    <property type="nucleotide sequence ID" value="NZ_JAHZIJ010000013.1"/>
</dbReference>
<feature type="domain" description="Xylose isomerase-like TIM barrel" evidence="1">
    <location>
        <begin position="24"/>
        <end position="270"/>
    </location>
</feature>
<dbReference type="EMBL" id="JAHZIJ010000013">
    <property type="protein sequence ID" value="MBW7476492.1"/>
    <property type="molecule type" value="Genomic_DNA"/>
</dbReference>
<evidence type="ECO:0000259" key="1">
    <source>
        <dbReference type="Pfam" id="PF01261"/>
    </source>
</evidence>
<dbReference type="PANTHER" id="PTHR12110:SF21">
    <property type="entry name" value="XYLOSE ISOMERASE-LIKE TIM BARREL DOMAIN-CONTAINING PROTEIN"/>
    <property type="match status" value="1"/>
</dbReference>
<accession>A0ABS7D969</accession>
<evidence type="ECO:0000313" key="3">
    <source>
        <dbReference type="Proteomes" id="UP000812277"/>
    </source>
</evidence>
<dbReference type="Proteomes" id="UP000812277">
    <property type="component" value="Unassembled WGS sequence"/>
</dbReference>
<protein>
    <submittedName>
        <fullName evidence="2">Sugar phosphate isomerase/epimerase</fullName>
    </submittedName>
</protein>
<organism evidence="2 3">
    <name type="scientific">Paenibacillus oenotherae</name>
    <dbReference type="NCBI Taxonomy" id="1435645"/>
    <lineage>
        <taxon>Bacteria</taxon>
        <taxon>Bacillati</taxon>
        <taxon>Bacillota</taxon>
        <taxon>Bacilli</taxon>
        <taxon>Bacillales</taxon>
        <taxon>Paenibacillaceae</taxon>
        <taxon>Paenibacillus</taxon>
    </lineage>
</organism>
<dbReference type="PANTHER" id="PTHR12110">
    <property type="entry name" value="HYDROXYPYRUVATE ISOMERASE"/>
    <property type="match status" value="1"/>
</dbReference>